<keyword evidence="3" id="KW-1185">Reference proteome</keyword>
<evidence type="ECO:0000313" key="3">
    <source>
        <dbReference type="Proteomes" id="UP001291930"/>
    </source>
</evidence>
<accession>A0ABU5JVY5</accession>
<organism evidence="2 3">
    <name type="scientific">Bacillus bingmayongensis</name>
    <dbReference type="NCBI Taxonomy" id="1150157"/>
    <lineage>
        <taxon>Bacteria</taxon>
        <taxon>Bacillati</taxon>
        <taxon>Bacillota</taxon>
        <taxon>Bacilli</taxon>
        <taxon>Bacillales</taxon>
        <taxon>Bacillaceae</taxon>
        <taxon>Bacillus</taxon>
    </lineage>
</organism>
<comment type="caution">
    <text evidence="2">The sequence shown here is derived from an EMBL/GenBank/DDBJ whole genome shotgun (WGS) entry which is preliminary data.</text>
</comment>
<proteinExistence type="predicted"/>
<sequence length="206" mass="23155">MDPYVNICICIAPGSDITDDRITKDLAVAESIWKPISFQIKDVIILNESFRFHDGEISYIDSIQNQPKVSSFFNTCSSQVPNCDIYICYIGSNYFKEQSVIACAYSLVINQILTGYIILTNAASPMKNIYTLAHEIGHILFTRRINGKLTHADPHSPTGSEHHPSSSNLMHPIVPRPDRVQIESLLTKEQKHLALQSPLLNRKNSN</sequence>
<dbReference type="Proteomes" id="UP001291930">
    <property type="component" value="Unassembled WGS sequence"/>
</dbReference>
<dbReference type="RefSeq" id="WP_374217496.1">
    <property type="nucleotide sequence ID" value="NZ_JAXOVW010000015.1"/>
</dbReference>
<feature type="region of interest" description="Disordered" evidence="1">
    <location>
        <begin position="151"/>
        <end position="173"/>
    </location>
</feature>
<feature type="compositionally biased region" description="Basic and acidic residues" evidence="1">
    <location>
        <begin position="151"/>
        <end position="164"/>
    </location>
</feature>
<reference evidence="3" key="1">
    <citation type="submission" date="2023-11" db="EMBL/GenBank/DDBJ databases">
        <title>Genome Sequence of Bacillus pseudomycoides stain BUPM19.</title>
        <authorList>
            <person name="Farhat A."/>
        </authorList>
    </citation>
    <scope>NUCLEOTIDE SEQUENCE [LARGE SCALE GENOMIC DNA]</scope>
    <source>
        <strain evidence="3">BUPM19</strain>
    </source>
</reference>
<gene>
    <name evidence="2" type="ORF">U2I54_09405</name>
</gene>
<name>A0ABU5JVY5_9BACI</name>
<evidence type="ECO:0000256" key="1">
    <source>
        <dbReference type="SAM" id="MobiDB-lite"/>
    </source>
</evidence>
<protein>
    <submittedName>
        <fullName evidence="2">DUF955 domain-containing protein</fullName>
    </submittedName>
</protein>
<dbReference type="EMBL" id="JAXOVW010000015">
    <property type="protein sequence ID" value="MDZ5607316.1"/>
    <property type="molecule type" value="Genomic_DNA"/>
</dbReference>
<evidence type="ECO:0000313" key="2">
    <source>
        <dbReference type="EMBL" id="MDZ5607316.1"/>
    </source>
</evidence>